<name>E7C6W4_9BACT</name>
<evidence type="ECO:0000313" key="1">
    <source>
        <dbReference type="EMBL" id="ADI23188.1"/>
    </source>
</evidence>
<protein>
    <submittedName>
        <fullName evidence="1">Uncharacterized protein</fullName>
    </submittedName>
</protein>
<dbReference type="AlphaFoldDB" id="E7C6W4"/>
<reference evidence="1" key="1">
    <citation type="submission" date="2010-01" db="EMBL/GenBank/DDBJ databases">
        <title>Genome fragments of uncultured bacteria from the North Pacific subtropical Gyre.</title>
        <authorList>
            <person name="Pham V.D."/>
            <person name="Delong E.F."/>
        </authorList>
    </citation>
    <scope>NUCLEOTIDE SEQUENCE</scope>
</reference>
<accession>E7C6W4</accession>
<dbReference type="EMBL" id="GU568008">
    <property type="protein sequence ID" value="ADI23188.1"/>
    <property type="molecule type" value="Genomic_DNA"/>
</dbReference>
<proteinExistence type="predicted"/>
<sequence>MSVEDASVWAVSRSSFGGIATFAGGRPDRFGCLTPEIRPSSRNNLFVFALRE</sequence>
<organism evidence="1">
    <name type="scientific">uncultured Gemmatimonadales bacterium HF0770_11C06</name>
    <dbReference type="NCBI Taxonomy" id="723616"/>
    <lineage>
        <taxon>Bacteria</taxon>
        <taxon>Pseudomonadati</taxon>
        <taxon>Gemmatimonadota</taxon>
        <taxon>Gemmatimonadia</taxon>
        <taxon>Gemmatimonadales</taxon>
        <taxon>environmental samples</taxon>
    </lineage>
</organism>